<comment type="caution">
    <text evidence="2">The sequence shown here is derived from an EMBL/GenBank/DDBJ whole genome shotgun (WGS) entry which is preliminary data.</text>
</comment>
<sequence length="50" mass="5341">MGAVKVLGGVGTVLGWGGVVFWWLRRGWGEVTVWWGGSVLGWRGEGLVGL</sequence>
<keyword evidence="1" id="KW-0472">Membrane</keyword>
<name>A0A834SQ69_9FABA</name>
<keyword evidence="3" id="KW-1185">Reference proteome</keyword>
<evidence type="ECO:0000313" key="3">
    <source>
        <dbReference type="Proteomes" id="UP000634136"/>
    </source>
</evidence>
<dbReference type="Proteomes" id="UP000634136">
    <property type="component" value="Unassembled WGS sequence"/>
</dbReference>
<gene>
    <name evidence="2" type="ORF">G2W53_039792</name>
</gene>
<keyword evidence="1" id="KW-0812">Transmembrane</keyword>
<organism evidence="2 3">
    <name type="scientific">Senna tora</name>
    <dbReference type="NCBI Taxonomy" id="362788"/>
    <lineage>
        <taxon>Eukaryota</taxon>
        <taxon>Viridiplantae</taxon>
        <taxon>Streptophyta</taxon>
        <taxon>Embryophyta</taxon>
        <taxon>Tracheophyta</taxon>
        <taxon>Spermatophyta</taxon>
        <taxon>Magnoliopsida</taxon>
        <taxon>eudicotyledons</taxon>
        <taxon>Gunneridae</taxon>
        <taxon>Pentapetalae</taxon>
        <taxon>rosids</taxon>
        <taxon>fabids</taxon>
        <taxon>Fabales</taxon>
        <taxon>Fabaceae</taxon>
        <taxon>Caesalpinioideae</taxon>
        <taxon>Cassia clade</taxon>
        <taxon>Senna</taxon>
    </lineage>
</organism>
<keyword evidence="1" id="KW-1133">Transmembrane helix</keyword>
<proteinExistence type="predicted"/>
<evidence type="ECO:0000313" key="2">
    <source>
        <dbReference type="EMBL" id="KAF7807631.1"/>
    </source>
</evidence>
<dbReference type="EMBL" id="JAAIUW010000012">
    <property type="protein sequence ID" value="KAF7807631.1"/>
    <property type="molecule type" value="Genomic_DNA"/>
</dbReference>
<dbReference type="AlphaFoldDB" id="A0A834SQ69"/>
<reference evidence="2" key="1">
    <citation type="submission" date="2020-09" db="EMBL/GenBank/DDBJ databases">
        <title>Genome-Enabled Discovery of Anthraquinone Biosynthesis in Senna tora.</title>
        <authorList>
            <person name="Kang S.-H."/>
            <person name="Pandey R.P."/>
            <person name="Lee C.-M."/>
            <person name="Sim J.-S."/>
            <person name="Jeong J.-T."/>
            <person name="Choi B.-S."/>
            <person name="Jung M."/>
            <person name="Ginzburg D."/>
            <person name="Zhao K."/>
            <person name="Won S.Y."/>
            <person name="Oh T.-J."/>
            <person name="Yu Y."/>
            <person name="Kim N.-H."/>
            <person name="Lee O.R."/>
            <person name="Lee T.-H."/>
            <person name="Bashyal P."/>
            <person name="Kim T.-S."/>
            <person name="Lee W.-H."/>
            <person name="Kawkins C."/>
            <person name="Kim C.-K."/>
            <person name="Kim J.S."/>
            <person name="Ahn B.O."/>
            <person name="Rhee S.Y."/>
            <person name="Sohng J.K."/>
        </authorList>
    </citation>
    <scope>NUCLEOTIDE SEQUENCE</scope>
    <source>
        <tissue evidence="2">Leaf</tissue>
    </source>
</reference>
<evidence type="ECO:0000256" key="1">
    <source>
        <dbReference type="SAM" id="Phobius"/>
    </source>
</evidence>
<accession>A0A834SQ69</accession>
<protein>
    <submittedName>
        <fullName evidence="2">Uncharacterized protein</fullName>
    </submittedName>
</protein>
<feature type="transmembrane region" description="Helical" evidence="1">
    <location>
        <begin position="6"/>
        <end position="24"/>
    </location>
</feature>